<gene>
    <name evidence="2" type="ORF">CAEBREN_07667</name>
</gene>
<evidence type="ECO:0000313" key="2">
    <source>
        <dbReference type="EMBL" id="EGT31776.1"/>
    </source>
</evidence>
<dbReference type="PANTHER" id="PTHR23015">
    <property type="entry name" value="UNCHARACTERIZED C.ELEGANS PROTEIN"/>
    <property type="match status" value="1"/>
</dbReference>
<reference evidence="3" key="1">
    <citation type="submission" date="2011-07" db="EMBL/GenBank/DDBJ databases">
        <authorList>
            <consortium name="Caenorhabditis brenneri Sequencing and Analysis Consortium"/>
            <person name="Wilson R.K."/>
        </authorList>
    </citation>
    <scope>NUCLEOTIDE SEQUENCE [LARGE SCALE GENOMIC DNA]</scope>
    <source>
        <strain evidence="3">PB2801</strain>
    </source>
</reference>
<evidence type="ECO:0000259" key="1">
    <source>
        <dbReference type="Pfam" id="PF01827"/>
    </source>
</evidence>
<dbReference type="Proteomes" id="UP000008068">
    <property type="component" value="Unassembled WGS sequence"/>
</dbReference>
<protein>
    <recommendedName>
        <fullName evidence="1">DUF38 domain-containing protein</fullName>
    </recommendedName>
</protein>
<organism evidence="3">
    <name type="scientific">Caenorhabditis brenneri</name>
    <name type="common">Nematode worm</name>
    <dbReference type="NCBI Taxonomy" id="135651"/>
    <lineage>
        <taxon>Eukaryota</taxon>
        <taxon>Metazoa</taxon>
        <taxon>Ecdysozoa</taxon>
        <taxon>Nematoda</taxon>
        <taxon>Chromadorea</taxon>
        <taxon>Rhabditida</taxon>
        <taxon>Rhabditina</taxon>
        <taxon>Rhabditomorpha</taxon>
        <taxon>Rhabditoidea</taxon>
        <taxon>Rhabditidae</taxon>
        <taxon>Peloderinae</taxon>
        <taxon>Caenorhabditis</taxon>
    </lineage>
</organism>
<dbReference type="GO" id="GO:0045087">
    <property type="term" value="P:innate immune response"/>
    <property type="evidence" value="ECO:0007669"/>
    <property type="project" value="TreeGrafter"/>
</dbReference>
<dbReference type="InterPro" id="IPR002900">
    <property type="entry name" value="DUF38/FTH_CAE_spp"/>
</dbReference>
<keyword evidence="3" id="KW-1185">Reference proteome</keyword>
<dbReference type="Pfam" id="PF01827">
    <property type="entry name" value="FTH"/>
    <property type="match status" value="1"/>
</dbReference>
<dbReference type="HOGENOM" id="CLU_1031446_0_0_1"/>
<sequence>MKNSLIHLAHYLKNPKLKLECFSIGDKGNGEECIRKLEALLLSLEHQISTKTFDHRDIPDTFFLVALKSFRPGVLEDMRGEADWDRLEVINEIVGTEQWKQAKRFLGGNMLAFADGFAHFEEFDMVWEDGEMKDVVRLKQILFKSPNFEKCSIAVDDDTGAMASKIVFGDYLLQEEDTSEFKMTYHYPIPPSTDYFEIKVLFASPNFEKCSILGYDNTSANAIKEEFGDYLLKDENTSELKQTYHYPIPNSAGYFEIRVEGHRFEVARKK</sequence>
<dbReference type="EMBL" id="GL379889">
    <property type="protein sequence ID" value="EGT31776.1"/>
    <property type="molecule type" value="Genomic_DNA"/>
</dbReference>
<accession>G0NIF0</accession>
<dbReference type="AlphaFoldDB" id="G0NIF0"/>
<dbReference type="InterPro" id="IPR040161">
    <property type="entry name" value="FB224"/>
</dbReference>
<feature type="domain" description="DUF38" evidence="1">
    <location>
        <begin position="32"/>
        <end position="158"/>
    </location>
</feature>
<evidence type="ECO:0000313" key="3">
    <source>
        <dbReference type="Proteomes" id="UP000008068"/>
    </source>
</evidence>
<name>G0NIF0_CAEBE</name>
<proteinExistence type="predicted"/>
<dbReference type="InParanoid" id="G0NIF0"/>
<dbReference type="OrthoDB" id="5813884at2759"/>
<dbReference type="PANTHER" id="PTHR23015:SF4">
    <property type="entry name" value="DUF38 DOMAIN-CONTAINING PROTEIN-RELATED"/>
    <property type="match status" value="1"/>
</dbReference>